<comment type="caution">
    <text evidence="1">The sequence shown here is derived from an EMBL/GenBank/DDBJ whole genome shotgun (WGS) entry which is preliminary data.</text>
</comment>
<name>A0ABU5ZK55_9BACL</name>
<dbReference type="Proteomes" id="UP001310386">
    <property type="component" value="Unassembled WGS sequence"/>
</dbReference>
<protein>
    <submittedName>
        <fullName evidence="1">Uncharacterized protein</fullName>
    </submittedName>
</protein>
<dbReference type="EMBL" id="JAYJLD010000014">
    <property type="protein sequence ID" value="MEB3102227.1"/>
    <property type="molecule type" value="Genomic_DNA"/>
</dbReference>
<evidence type="ECO:0000313" key="2">
    <source>
        <dbReference type="Proteomes" id="UP001310386"/>
    </source>
</evidence>
<organism evidence="1 2">
    <name type="scientific">Ferviditalea candida</name>
    <dbReference type="NCBI Taxonomy" id="3108399"/>
    <lineage>
        <taxon>Bacteria</taxon>
        <taxon>Bacillati</taxon>
        <taxon>Bacillota</taxon>
        <taxon>Bacilli</taxon>
        <taxon>Bacillales</taxon>
        <taxon>Paenibacillaceae</taxon>
        <taxon>Ferviditalea</taxon>
    </lineage>
</organism>
<proteinExistence type="predicted"/>
<evidence type="ECO:0000313" key="1">
    <source>
        <dbReference type="EMBL" id="MEB3102227.1"/>
    </source>
</evidence>
<accession>A0ABU5ZK55</accession>
<gene>
    <name evidence="1" type="ORF">VF724_11190</name>
</gene>
<sequence length="68" mass="7469">MTIRRGTESPETVVCGSNTLSGLNEQRIADCVRLMSRKRSKWVCPAGYDDPDVSDKVANMIVGGLHFV</sequence>
<dbReference type="SUPFAM" id="SSF53756">
    <property type="entry name" value="UDP-Glycosyltransferase/glycogen phosphorylase"/>
    <property type="match status" value="1"/>
</dbReference>
<dbReference type="RefSeq" id="WP_371754340.1">
    <property type="nucleotide sequence ID" value="NZ_JAYJLD010000014.1"/>
</dbReference>
<keyword evidence="2" id="KW-1185">Reference proteome</keyword>
<reference evidence="1" key="1">
    <citation type="submission" date="2023-12" db="EMBL/GenBank/DDBJ databases">
        <title>Fervidustalea candida gen. nov., sp. nov., a novel member of the family Paenibacillaceae isolated from a geothermal area.</title>
        <authorList>
            <person name="Li W.-J."/>
            <person name="Jiao J.-Y."/>
            <person name="Chen Y."/>
        </authorList>
    </citation>
    <scope>NUCLEOTIDE SEQUENCE</scope>
    <source>
        <strain evidence="1">SYSU GA230002</strain>
    </source>
</reference>